<dbReference type="Proteomes" id="UP000284598">
    <property type="component" value="Unassembled WGS sequence"/>
</dbReference>
<name>A0A413S0S2_9FIRM</name>
<dbReference type="Proteomes" id="UP000283314">
    <property type="component" value="Unassembled WGS sequence"/>
</dbReference>
<dbReference type="Proteomes" id="UP000284779">
    <property type="component" value="Unassembled WGS sequence"/>
</dbReference>
<evidence type="ECO:0000313" key="7">
    <source>
        <dbReference type="Proteomes" id="UP000284598"/>
    </source>
</evidence>
<evidence type="ECO:0000313" key="4">
    <source>
        <dbReference type="EMBL" id="RHF90894.1"/>
    </source>
</evidence>
<dbReference type="Pfam" id="PF02620">
    <property type="entry name" value="YceD"/>
    <property type="match status" value="1"/>
</dbReference>
<evidence type="ECO:0000313" key="3">
    <source>
        <dbReference type="EMBL" id="RHA79871.1"/>
    </source>
</evidence>
<evidence type="ECO:0000313" key="1">
    <source>
        <dbReference type="EMBL" id="RHA19184.1"/>
    </source>
</evidence>
<comment type="caution">
    <text evidence="2">The sequence shown here is derived from an EMBL/GenBank/DDBJ whole genome shotgun (WGS) entry which is preliminary data.</text>
</comment>
<dbReference type="PANTHER" id="PTHR34374:SF1">
    <property type="entry name" value="LARGE RIBOSOMAL RNA SUBUNIT ACCUMULATION PROTEIN YCED HOMOLOG 1, CHLOROPLASTIC"/>
    <property type="match status" value="1"/>
</dbReference>
<evidence type="ECO:0000313" key="10">
    <source>
        <dbReference type="Proteomes" id="UP000286186"/>
    </source>
</evidence>
<dbReference type="EMBL" id="QSFO01000006">
    <property type="protein sequence ID" value="RHA54863.1"/>
    <property type="molecule type" value="Genomic_DNA"/>
</dbReference>
<reference evidence="6 7" key="1">
    <citation type="submission" date="2018-08" db="EMBL/GenBank/DDBJ databases">
        <title>A genome reference for cultivated species of the human gut microbiota.</title>
        <authorList>
            <person name="Zou Y."/>
            <person name="Xue W."/>
            <person name="Luo G."/>
        </authorList>
    </citation>
    <scope>NUCLEOTIDE SEQUENCE [LARGE SCALE GENOMIC DNA]</scope>
    <source>
        <strain evidence="5 6">AF37-4</strain>
        <strain evidence="4 10">AM23-22</strain>
        <strain evidence="3 9">AM42-30</strain>
        <strain evidence="2 7">AM43-2</strain>
        <strain evidence="1 8">AM44-11BH</strain>
    </source>
</reference>
<dbReference type="RefSeq" id="WP_005362746.1">
    <property type="nucleotide sequence ID" value="NZ_CABJDQ010000004.1"/>
</dbReference>
<dbReference type="PANTHER" id="PTHR34374">
    <property type="entry name" value="LARGE RIBOSOMAL RNA SUBUNIT ACCUMULATION PROTEIN YCED HOMOLOG 1, CHLOROPLASTIC"/>
    <property type="match status" value="1"/>
</dbReference>
<evidence type="ECO:0000313" key="5">
    <source>
        <dbReference type="EMBL" id="RHL45719.1"/>
    </source>
</evidence>
<proteinExistence type="predicted"/>
<keyword evidence="8" id="KW-1185">Reference proteome</keyword>
<accession>A0A413S0S2</accession>
<protein>
    <submittedName>
        <fullName evidence="2">DUF177 domain-containing protein</fullName>
    </submittedName>
</protein>
<evidence type="ECO:0000313" key="8">
    <source>
        <dbReference type="Proteomes" id="UP000284779"/>
    </source>
</evidence>
<dbReference type="InterPro" id="IPR003772">
    <property type="entry name" value="YceD"/>
</dbReference>
<dbReference type="GeneID" id="66466711"/>
<dbReference type="AlphaFoldDB" id="A0A413S0S2"/>
<dbReference type="Proteomes" id="UP000285740">
    <property type="component" value="Unassembled WGS sequence"/>
</dbReference>
<dbReference type="EMBL" id="QROT01000004">
    <property type="protein sequence ID" value="RHL45719.1"/>
    <property type="molecule type" value="Genomic_DNA"/>
</dbReference>
<evidence type="ECO:0000313" key="2">
    <source>
        <dbReference type="EMBL" id="RHA54863.1"/>
    </source>
</evidence>
<dbReference type="EMBL" id="QRHR01000001">
    <property type="protein sequence ID" value="RHF90894.1"/>
    <property type="molecule type" value="Genomic_DNA"/>
</dbReference>
<dbReference type="EMBL" id="QSFD01000004">
    <property type="protein sequence ID" value="RHA19184.1"/>
    <property type="molecule type" value="Genomic_DNA"/>
</dbReference>
<gene>
    <name evidence="5" type="ORF">DW018_05595</name>
    <name evidence="4" type="ORF">DW652_01395</name>
    <name evidence="3" type="ORF">DW918_07165</name>
    <name evidence="2" type="ORF">DW929_06505</name>
    <name evidence="1" type="ORF">DW944_05475</name>
</gene>
<dbReference type="EMBL" id="QSFV01000021">
    <property type="protein sequence ID" value="RHA79871.1"/>
    <property type="molecule type" value="Genomic_DNA"/>
</dbReference>
<evidence type="ECO:0000313" key="9">
    <source>
        <dbReference type="Proteomes" id="UP000285740"/>
    </source>
</evidence>
<sequence length="174" mass="20113">MIIDLHELLQEDNGNRSYHLQLEADVFETSTASYKIKDYDLQLSFHNEGKKHISSRCEGFVVLEIPCDRCLEPVDYKIDIDYFKDLDMNKTAEEKIAELDEDYYLEGTSFDTEVLIHNEVLVNLPMKVLCRENCKGICNRCGANLNLGSCKCDDAELDPRMSKILDIFNQFKEV</sequence>
<organism evidence="2 7">
    <name type="scientific">Eubacterium ventriosum</name>
    <dbReference type="NCBI Taxonomy" id="39496"/>
    <lineage>
        <taxon>Bacteria</taxon>
        <taxon>Bacillati</taxon>
        <taxon>Bacillota</taxon>
        <taxon>Clostridia</taxon>
        <taxon>Eubacteriales</taxon>
        <taxon>Eubacteriaceae</taxon>
        <taxon>Eubacterium</taxon>
    </lineage>
</organism>
<evidence type="ECO:0000313" key="6">
    <source>
        <dbReference type="Proteomes" id="UP000283314"/>
    </source>
</evidence>
<dbReference type="Proteomes" id="UP000286186">
    <property type="component" value="Unassembled WGS sequence"/>
</dbReference>